<dbReference type="OrthoDB" id="20822at2759"/>
<evidence type="ECO:0000256" key="4">
    <source>
        <dbReference type="ARBA" id="ARBA00023212"/>
    </source>
</evidence>
<accession>A0A384JUP8</accession>
<dbReference type="GO" id="GO:0051015">
    <property type="term" value="F:actin filament binding"/>
    <property type="evidence" value="ECO:0007669"/>
    <property type="project" value="TreeGrafter"/>
</dbReference>
<reference evidence="7 8" key="2">
    <citation type="journal article" date="2012" name="Eukaryot. Cell">
        <title>Genome update of Botrytis cinerea strains B05.10 and T4.</title>
        <authorList>
            <person name="Staats M."/>
            <person name="van Kan J.A."/>
        </authorList>
    </citation>
    <scope>NUCLEOTIDE SEQUENCE [LARGE SCALE GENOMIC DNA]</scope>
    <source>
        <strain evidence="7 8">B05.10</strain>
    </source>
</reference>
<evidence type="ECO:0000256" key="5">
    <source>
        <dbReference type="ARBA" id="ARBA00038052"/>
    </source>
</evidence>
<dbReference type="Pfam" id="PF00241">
    <property type="entry name" value="Cofilin_ADF"/>
    <property type="match status" value="1"/>
</dbReference>
<keyword evidence="2" id="KW-0963">Cytoplasm</keyword>
<dbReference type="GO" id="GO:0030864">
    <property type="term" value="C:cortical actin cytoskeleton"/>
    <property type="evidence" value="ECO:0007669"/>
    <property type="project" value="TreeGrafter"/>
</dbReference>
<dbReference type="GeneID" id="5428513"/>
<keyword evidence="4" id="KW-0206">Cytoskeleton</keyword>
<dbReference type="InterPro" id="IPR002108">
    <property type="entry name" value="ADF-H"/>
</dbReference>
<protein>
    <recommendedName>
        <fullName evidence="6">ADF-H domain-containing protein</fullName>
    </recommendedName>
</protein>
<dbReference type="InterPro" id="IPR029006">
    <property type="entry name" value="ADF-H/Gelsolin-like_dom_sf"/>
</dbReference>
<comment type="similarity">
    <text evidence="5">Belongs to the actin-binding proteins ADF family. Coactosin subfamily.</text>
</comment>
<dbReference type="AlphaFoldDB" id="A0A384JUP8"/>
<dbReference type="GO" id="GO:0030427">
    <property type="term" value="C:site of polarized growth"/>
    <property type="evidence" value="ECO:0007669"/>
    <property type="project" value="TreeGrafter"/>
</dbReference>
<keyword evidence="8" id="KW-1185">Reference proteome</keyword>
<evidence type="ECO:0000256" key="2">
    <source>
        <dbReference type="ARBA" id="ARBA00022490"/>
    </source>
</evidence>
<dbReference type="Gene3D" id="3.40.20.10">
    <property type="entry name" value="Severin"/>
    <property type="match status" value="1"/>
</dbReference>
<name>A0A384JUP8_BOTFB</name>
<dbReference type="SMART" id="SM00102">
    <property type="entry name" value="ADF"/>
    <property type="match status" value="1"/>
</dbReference>
<gene>
    <name evidence="7" type="ORF">BCIN_10g03250</name>
</gene>
<dbReference type="PANTHER" id="PTHR10829:SF56">
    <property type="entry name" value="ADF-H DOMAIN-CONTAINING PROTEIN"/>
    <property type="match status" value="1"/>
</dbReference>
<evidence type="ECO:0000313" key="7">
    <source>
        <dbReference type="EMBL" id="ATZ54315.1"/>
    </source>
</evidence>
<keyword evidence="3" id="KW-0009">Actin-binding</keyword>
<evidence type="ECO:0000313" key="8">
    <source>
        <dbReference type="Proteomes" id="UP000001798"/>
    </source>
</evidence>
<organism evidence="7 8">
    <name type="scientific">Botryotinia fuckeliana (strain B05.10)</name>
    <name type="common">Noble rot fungus</name>
    <name type="synonym">Botrytis cinerea</name>
    <dbReference type="NCBI Taxonomy" id="332648"/>
    <lineage>
        <taxon>Eukaryota</taxon>
        <taxon>Fungi</taxon>
        <taxon>Dikarya</taxon>
        <taxon>Ascomycota</taxon>
        <taxon>Pezizomycotina</taxon>
        <taxon>Leotiomycetes</taxon>
        <taxon>Helotiales</taxon>
        <taxon>Sclerotiniaceae</taxon>
        <taxon>Botrytis</taxon>
    </lineage>
</organism>
<dbReference type="PROSITE" id="PS51263">
    <property type="entry name" value="ADF_H"/>
    <property type="match status" value="1"/>
</dbReference>
<comment type="subcellular location">
    <subcellularLocation>
        <location evidence="1">Cytoplasm</location>
        <location evidence="1">Cytoskeleton</location>
    </subcellularLocation>
</comment>
<dbReference type="VEuPathDB" id="FungiDB:Bcin10g03250"/>
<reference evidence="7 8" key="1">
    <citation type="journal article" date="2011" name="PLoS Genet.">
        <title>Genomic analysis of the necrotrophic fungal pathogens Sclerotinia sclerotiorum and Botrytis cinerea.</title>
        <authorList>
            <person name="Amselem J."/>
            <person name="Cuomo C.A."/>
            <person name="van Kan J.A."/>
            <person name="Viaud M."/>
            <person name="Benito E.P."/>
            <person name="Couloux A."/>
            <person name="Coutinho P.M."/>
            <person name="de Vries R.P."/>
            <person name="Dyer P.S."/>
            <person name="Fillinger S."/>
            <person name="Fournier E."/>
            <person name="Gout L."/>
            <person name="Hahn M."/>
            <person name="Kohn L."/>
            <person name="Lapalu N."/>
            <person name="Plummer K.M."/>
            <person name="Pradier J.M."/>
            <person name="Quevillon E."/>
            <person name="Sharon A."/>
            <person name="Simon A."/>
            <person name="ten Have A."/>
            <person name="Tudzynski B."/>
            <person name="Tudzynski P."/>
            <person name="Wincker P."/>
            <person name="Andrew M."/>
            <person name="Anthouard V."/>
            <person name="Beever R.E."/>
            <person name="Beffa R."/>
            <person name="Benoit I."/>
            <person name="Bouzid O."/>
            <person name="Brault B."/>
            <person name="Chen Z."/>
            <person name="Choquer M."/>
            <person name="Collemare J."/>
            <person name="Cotton P."/>
            <person name="Danchin E.G."/>
            <person name="Da Silva C."/>
            <person name="Gautier A."/>
            <person name="Giraud C."/>
            <person name="Giraud T."/>
            <person name="Gonzalez C."/>
            <person name="Grossetete S."/>
            <person name="Guldener U."/>
            <person name="Henrissat B."/>
            <person name="Howlett B.J."/>
            <person name="Kodira C."/>
            <person name="Kretschmer M."/>
            <person name="Lappartient A."/>
            <person name="Leroch M."/>
            <person name="Levis C."/>
            <person name="Mauceli E."/>
            <person name="Neuveglise C."/>
            <person name="Oeser B."/>
            <person name="Pearson M."/>
            <person name="Poulain J."/>
            <person name="Poussereau N."/>
            <person name="Quesneville H."/>
            <person name="Rascle C."/>
            <person name="Schumacher J."/>
            <person name="Segurens B."/>
            <person name="Sexton A."/>
            <person name="Silva E."/>
            <person name="Sirven C."/>
            <person name="Soanes D.M."/>
            <person name="Talbot N.J."/>
            <person name="Templeton M."/>
            <person name="Yandava C."/>
            <person name="Yarden O."/>
            <person name="Zeng Q."/>
            <person name="Rollins J.A."/>
            <person name="Lebrun M.H."/>
            <person name="Dickman M."/>
        </authorList>
    </citation>
    <scope>NUCLEOTIDE SEQUENCE [LARGE SCALE GENOMIC DNA]</scope>
    <source>
        <strain evidence="7 8">B05.10</strain>
    </source>
</reference>
<dbReference type="Proteomes" id="UP000001798">
    <property type="component" value="Chromosome 10"/>
</dbReference>
<dbReference type="CDD" id="cd11282">
    <property type="entry name" value="ADF_coactosin_like"/>
    <property type="match status" value="1"/>
</dbReference>
<evidence type="ECO:0000259" key="6">
    <source>
        <dbReference type="PROSITE" id="PS51263"/>
    </source>
</evidence>
<dbReference type="PANTHER" id="PTHR10829">
    <property type="entry name" value="CORTACTIN AND DREBRIN"/>
    <property type="match status" value="1"/>
</dbReference>
<evidence type="ECO:0000256" key="3">
    <source>
        <dbReference type="ARBA" id="ARBA00023203"/>
    </source>
</evidence>
<dbReference type="OMA" id="WIGPNCK"/>
<reference evidence="7 8" key="3">
    <citation type="journal article" date="2017" name="Mol. Plant Pathol.">
        <title>A gapless genome sequence of the fungus Botrytis cinerea.</title>
        <authorList>
            <person name="Van Kan J.A."/>
            <person name="Stassen J.H."/>
            <person name="Mosbach A."/>
            <person name="Van Der Lee T.A."/>
            <person name="Faino L."/>
            <person name="Farmer A.D."/>
            <person name="Papasotiriou D.G."/>
            <person name="Zhou S."/>
            <person name="Seidl M.F."/>
            <person name="Cottam E."/>
            <person name="Edel D."/>
            <person name="Hahn M."/>
            <person name="Schwartz D.C."/>
            <person name="Dietrich R.A."/>
            <person name="Widdison S."/>
            <person name="Scalliet G."/>
        </authorList>
    </citation>
    <scope>NUCLEOTIDE SEQUENCE [LARGE SCALE GENOMIC DNA]</scope>
    <source>
        <strain evidence="7 8">B05.10</strain>
    </source>
</reference>
<sequence length="146" mass="15890">MSNAKSPEILAAYDDVRSDKSPTNWLLISYAKAMGDALTLTATGEGGISELREKLDPNQAQYAYIRVEYANDSESSRVKFAFIVWIGEYTKVMRKAGVSIESGAVKAVLNHHSISIDARSIEDVDEAEIIKLCRKAGGADYNGGRG</sequence>
<dbReference type="FunFam" id="3.40.20.10:FF:000018">
    <property type="entry name" value="Coactosin-like 1"/>
    <property type="match status" value="1"/>
</dbReference>
<evidence type="ECO:0000256" key="1">
    <source>
        <dbReference type="ARBA" id="ARBA00004245"/>
    </source>
</evidence>
<dbReference type="SUPFAM" id="SSF55753">
    <property type="entry name" value="Actin depolymerizing proteins"/>
    <property type="match status" value="1"/>
</dbReference>
<feature type="domain" description="ADF-H" evidence="6">
    <location>
        <begin position="1"/>
        <end position="134"/>
    </location>
</feature>
<dbReference type="GO" id="GO:0030833">
    <property type="term" value="P:regulation of actin filament polymerization"/>
    <property type="evidence" value="ECO:0007669"/>
    <property type="project" value="TreeGrafter"/>
</dbReference>
<dbReference type="KEGG" id="bfu:BCIN_10g03250"/>
<dbReference type="EMBL" id="CP009814">
    <property type="protein sequence ID" value="ATZ54315.1"/>
    <property type="molecule type" value="Genomic_DNA"/>
</dbReference>
<dbReference type="GO" id="GO:0005884">
    <property type="term" value="C:actin filament"/>
    <property type="evidence" value="ECO:0007669"/>
    <property type="project" value="TreeGrafter"/>
</dbReference>
<dbReference type="RefSeq" id="XP_001548050.1">
    <property type="nucleotide sequence ID" value="XM_001548000.2"/>
</dbReference>
<proteinExistence type="inferred from homology"/>